<gene>
    <name evidence="3" type="ORF">N5I32_02085</name>
</gene>
<accession>A0ABT2NL99</accession>
<dbReference type="Pfam" id="PF20573">
    <property type="entry name" value="DUF6782"/>
    <property type="match status" value="1"/>
</dbReference>
<reference evidence="4" key="1">
    <citation type="submission" date="2023-07" db="EMBL/GenBank/DDBJ databases">
        <title>Defluviimonas sediminis sp. nov., isolated from mangrove sediment.</title>
        <authorList>
            <person name="Liu L."/>
            <person name="Li J."/>
            <person name="Huang Y."/>
            <person name="Pan J."/>
            <person name="Li M."/>
        </authorList>
    </citation>
    <scope>NUCLEOTIDE SEQUENCE [LARGE SCALE GENOMIC DNA]</scope>
    <source>
        <strain evidence="4">FT324</strain>
    </source>
</reference>
<evidence type="ECO:0000259" key="2">
    <source>
        <dbReference type="Pfam" id="PF20573"/>
    </source>
</evidence>
<feature type="signal peptide" evidence="1">
    <location>
        <begin position="1"/>
        <end position="19"/>
    </location>
</feature>
<name>A0ABT2NL99_9RHOB</name>
<feature type="domain" description="DUF6782" evidence="2">
    <location>
        <begin position="28"/>
        <end position="258"/>
    </location>
</feature>
<evidence type="ECO:0000313" key="3">
    <source>
        <dbReference type="EMBL" id="MCT8328295.1"/>
    </source>
</evidence>
<dbReference type="Proteomes" id="UP001205601">
    <property type="component" value="Unassembled WGS sequence"/>
</dbReference>
<keyword evidence="1" id="KW-0732">Signal</keyword>
<sequence length="262" mass="28665">MRRSAALFAALLLAPQAGADPLTAWHPNAADLCLVPPYDGAGGEEPASLHALLEAVEALDPAPDPLLAVLADTGAAVCLEDRPTTVRGAYNVERNLIELRADLDQGERLLILIHELRHLEQFGRGFCPSTDFDLEEAVRFTYMVEADAQAIATLYAWRLREAGDARAWDAIARLREYADIGAVFADAMRHGAAPETAVAAAFDAWFTSPWRVESYRLSTCTAYLDRLDDSKRLRSYAPLPEGYFARLCTLPDGTGYPCTLPD</sequence>
<feature type="chain" id="PRO_5047529803" description="DUF6782 domain-containing protein" evidence="1">
    <location>
        <begin position="20"/>
        <end position="262"/>
    </location>
</feature>
<comment type="caution">
    <text evidence="3">The sequence shown here is derived from an EMBL/GenBank/DDBJ whole genome shotgun (WGS) entry which is preliminary data.</text>
</comment>
<dbReference type="InterPro" id="IPR046709">
    <property type="entry name" value="DUF6782"/>
</dbReference>
<protein>
    <recommendedName>
        <fullName evidence="2">DUF6782 domain-containing protein</fullName>
    </recommendedName>
</protein>
<proteinExistence type="predicted"/>
<evidence type="ECO:0000256" key="1">
    <source>
        <dbReference type="SAM" id="SignalP"/>
    </source>
</evidence>
<evidence type="ECO:0000313" key="4">
    <source>
        <dbReference type="Proteomes" id="UP001205601"/>
    </source>
</evidence>
<dbReference type="EMBL" id="JAOCQF010000001">
    <property type="protein sequence ID" value="MCT8328295.1"/>
    <property type="molecule type" value="Genomic_DNA"/>
</dbReference>
<organism evidence="3 4">
    <name type="scientific">Albidovulum sediminis</name>
    <dbReference type="NCBI Taxonomy" id="3066345"/>
    <lineage>
        <taxon>Bacteria</taxon>
        <taxon>Pseudomonadati</taxon>
        <taxon>Pseudomonadota</taxon>
        <taxon>Alphaproteobacteria</taxon>
        <taxon>Rhodobacterales</taxon>
        <taxon>Paracoccaceae</taxon>
        <taxon>Albidovulum</taxon>
    </lineage>
</organism>
<keyword evidence="4" id="KW-1185">Reference proteome</keyword>